<reference evidence="2" key="1">
    <citation type="journal article" date="2022" name="bioRxiv">
        <title>Sequencing and chromosome-scale assembly of the giantPleurodeles waltlgenome.</title>
        <authorList>
            <person name="Brown T."/>
            <person name="Elewa A."/>
            <person name="Iarovenko S."/>
            <person name="Subramanian E."/>
            <person name="Araus A.J."/>
            <person name="Petzold A."/>
            <person name="Susuki M."/>
            <person name="Suzuki K.-i.T."/>
            <person name="Hayashi T."/>
            <person name="Toyoda A."/>
            <person name="Oliveira C."/>
            <person name="Osipova E."/>
            <person name="Leigh N.D."/>
            <person name="Simon A."/>
            <person name="Yun M.H."/>
        </authorList>
    </citation>
    <scope>NUCLEOTIDE SEQUENCE</scope>
    <source>
        <strain evidence="2">20211129_DDA</strain>
        <tissue evidence="2">Liver</tissue>
    </source>
</reference>
<protein>
    <submittedName>
        <fullName evidence="2">Uncharacterized protein</fullName>
    </submittedName>
</protein>
<evidence type="ECO:0000313" key="3">
    <source>
        <dbReference type="Proteomes" id="UP001066276"/>
    </source>
</evidence>
<comment type="caution">
    <text evidence="2">The sequence shown here is derived from an EMBL/GenBank/DDBJ whole genome shotgun (WGS) entry which is preliminary data.</text>
</comment>
<feature type="compositionally biased region" description="Basic residues" evidence="1">
    <location>
        <begin position="86"/>
        <end position="97"/>
    </location>
</feature>
<feature type="compositionally biased region" description="Low complexity" evidence="1">
    <location>
        <begin position="130"/>
        <end position="145"/>
    </location>
</feature>
<proteinExistence type="predicted"/>
<feature type="compositionally biased region" description="Basic and acidic residues" evidence="1">
    <location>
        <begin position="274"/>
        <end position="291"/>
    </location>
</feature>
<feature type="region of interest" description="Disordered" evidence="1">
    <location>
        <begin position="1"/>
        <end position="20"/>
    </location>
</feature>
<feature type="compositionally biased region" description="Polar residues" evidence="1">
    <location>
        <begin position="217"/>
        <end position="228"/>
    </location>
</feature>
<evidence type="ECO:0000313" key="2">
    <source>
        <dbReference type="EMBL" id="KAJ1179823.1"/>
    </source>
</evidence>
<organism evidence="2 3">
    <name type="scientific">Pleurodeles waltl</name>
    <name type="common">Iberian ribbed newt</name>
    <dbReference type="NCBI Taxonomy" id="8319"/>
    <lineage>
        <taxon>Eukaryota</taxon>
        <taxon>Metazoa</taxon>
        <taxon>Chordata</taxon>
        <taxon>Craniata</taxon>
        <taxon>Vertebrata</taxon>
        <taxon>Euteleostomi</taxon>
        <taxon>Amphibia</taxon>
        <taxon>Batrachia</taxon>
        <taxon>Caudata</taxon>
        <taxon>Salamandroidea</taxon>
        <taxon>Salamandridae</taxon>
        <taxon>Pleurodelinae</taxon>
        <taxon>Pleurodeles</taxon>
    </lineage>
</organism>
<name>A0AAV7TT84_PLEWA</name>
<accession>A0AAV7TT84</accession>
<dbReference type="Proteomes" id="UP001066276">
    <property type="component" value="Chromosome 3_2"/>
</dbReference>
<dbReference type="AlphaFoldDB" id="A0AAV7TT84"/>
<dbReference type="EMBL" id="JANPWB010000006">
    <property type="protein sequence ID" value="KAJ1179823.1"/>
    <property type="molecule type" value="Genomic_DNA"/>
</dbReference>
<keyword evidence="3" id="KW-1185">Reference proteome</keyword>
<evidence type="ECO:0000256" key="1">
    <source>
        <dbReference type="SAM" id="MobiDB-lite"/>
    </source>
</evidence>
<gene>
    <name evidence="2" type="ORF">NDU88_005056</name>
</gene>
<sequence length="291" mass="30068">MSPAAPASYTAGRASKGPTVCPPTGLSLRCHVPEEGGEGGLQSTRPLVTVSGLRAVPGNGQRPARTDLHPGARWVCADISSGPGLVHRRPGMQRTHRLSLDGSLPDVTSHRRWGGEGGFWSHDAPPGRPRPAGSSSGTPGGAARPTGLQGVASGASTAPAQTAEAPKEPQLSPGPAARDPRWDEEEGGKVRHPRTAGAAPGDADPRPQLQAPPPICSEQSPSLVSLSEAQERGLSCPLPFWRPSGPGPADCKFRAEEPTDPTGGTAAPRQRGHRVQEGHPMELDGVSIRDG</sequence>
<feature type="region of interest" description="Disordered" evidence="1">
    <location>
        <begin position="82"/>
        <end position="291"/>
    </location>
</feature>